<dbReference type="PANTHER" id="PTHR34975:SF2">
    <property type="entry name" value="SPORE GERMINATION PROTEIN A2"/>
    <property type="match status" value="1"/>
</dbReference>
<comment type="caution">
    <text evidence="9">The sequence shown here is derived from an EMBL/GenBank/DDBJ whole genome shotgun (WGS) entry which is preliminary data.</text>
</comment>
<feature type="transmembrane region" description="Helical" evidence="8">
    <location>
        <begin position="137"/>
        <end position="158"/>
    </location>
</feature>
<keyword evidence="10" id="KW-1185">Reference proteome</keyword>
<dbReference type="OrthoDB" id="2381188at2"/>
<evidence type="ECO:0000256" key="2">
    <source>
        <dbReference type="ARBA" id="ARBA00007998"/>
    </source>
</evidence>
<keyword evidence="4" id="KW-0309">Germination</keyword>
<organism evidence="9 10">
    <name type="scientific">Clostridium tyrobutyricum DIVETGP</name>
    <dbReference type="NCBI Taxonomy" id="1408889"/>
    <lineage>
        <taxon>Bacteria</taxon>
        <taxon>Bacillati</taxon>
        <taxon>Bacillota</taxon>
        <taxon>Clostridia</taxon>
        <taxon>Eubacteriales</taxon>
        <taxon>Clostridiaceae</taxon>
        <taxon>Clostridium</taxon>
    </lineage>
</organism>
<keyword evidence="6 8" id="KW-1133">Transmembrane helix</keyword>
<keyword evidence="5 8" id="KW-0812">Transmembrane</keyword>
<feature type="transmembrane region" description="Helical" evidence="8">
    <location>
        <begin position="37"/>
        <end position="56"/>
    </location>
</feature>
<dbReference type="GeneID" id="29420119"/>
<feature type="transmembrane region" description="Helical" evidence="8">
    <location>
        <begin position="333"/>
        <end position="355"/>
    </location>
</feature>
<feature type="transmembrane region" description="Helical" evidence="8">
    <location>
        <begin position="77"/>
        <end position="94"/>
    </location>
</feature>
<comment type="similarity">
    <text evidence="2">Belongs to the amino acid-polyamine-organocation (APC) superfamily. Spore germination protein (SGP) (TC 2.A.3.9) family.</text>
</comment>
<dbReference type="GO" id="GO:0009847">
    <property type="term" value="P:spore germination"/>
    <property type="evidence" value="ECO:0007669"/>
    <property type="project" value="InterPro"/>
</dbReference>
<feature type="transmembrane region" description="Helical" evidence="8">
    <location>
        <begin position="213"/>
        <end position="236"/>
    </location>
</feature>
<dbReference type="Pfam" id="PF03845">
    <property type="entry name" value="Spore_permease"/>
    <property type="match status" value="1"/>
</dbReference>
<proteinExistence type="inferred from homology"/>
<dbReference type="Proteomes" id="UP000019482">
    <property type="component" value="Unassembled WGS sequence"/>
</dbReference>
<evidence type="ECO:0000256" key="1">
    <source>
        <dbReference type="ARBA" id="ARBA00004141"/>
    </source>
</evidence>
<dbReference type="RefSeq" id="WP_017750412.1">
    <property type="nucleotide sequence ID" value="NZ_CBXI010000006.1"/>
</dbReference>
<evidence type="ECO:0000256" key="3">
    <source>
        <dbReference type="ARBA" id="ARBA00022448"/>
    </source>
</evidence>
<keyword evidence="3" id="KW-0813">Transport</keyword>
<dbReference type="InterPro" id="IPR004761">
    <property type="entry name" value="Spore_GerAB"/>
</dbReference>
<keyword evidence="7 8" id="KW-0472">Membrane</keyword>
<evidence type="ECO:0000313" key="9">
    <source>
        <dbReference type="EMBL" id="CDL90413.1"/>
    </source>
</evidence>
<evidence type="ECO:0000256" key="5">
    <source>
        <dbReference type="ARBA" id="ARBA00022692"/>
    </source>
</evidence>
<evidence type="ECO:0000256" key="4">
    <source>
        <dbReference type="ARBA" id="ARBA00022544"/>
    </source>
</evidence>
<accession>W6N253</accession>
<feature type="transmembrane region" description="Helical" evidence="8">
    <location>
        <begin position="114"/>
        <end position="130"/>
    </location>
</feature>
<evidence type="ECO:0000256" key="6">
    <source>
        <dbReference type="ARBA" id="ARBA00022989"/>
    </source>
</evidence>
<evidence type="ECO:0000313" key="10">
    <source>
        <dbReference type="Proteomes" id="UP000019482"/>
    </source>
</evidence>
<dbReference type="PANTHER" id="PTHR34975">
    <property type="entry name" value="SPORE GERMINATION PROTEIN A2"/>
    <property type="match status" value="1"/>
</dbReference>
<feature type="transmembrane region" description="Helical" evidence="8">
    <location>
        <begin position="303"/>
        <end position="321"/>
    </location>
</feature>
<feature type="transmembrane region" description="Helical" evidence="8">
    <location>
        <begin position="178"/>
        <end position="201"/>
    </location>
</feature>
<sequence>MDKFSFGHIFFLICAVSIASQKTYPEIFMNLSGRDSWIANAIACVIMIIFFDYIIKICVKNNCYSIVKIFNAAFGRFLGKLFLNIFIFVMFLSLVESASVESSVIHTNMFVESPIWYIALFVVLPGLYVVKNGKYSVMIVVMICMSISIFNGINLGILTAKFKEYKRLFPVFENGLNINFFVSIIKTIGMYSSICIVLPYLTCLKSSKGLRKYSLIGNIFVSQMIVVSTVGLLATFNVERANTMAYAKLIQTQLVSYFGFIANGEFYVIFQTIASWFAKYIATFFAIIILLRESKVKNMSGFNIIQIILTAAVYAACYYSARKLLVLFNLLNIYIYICVGVFFILPILAFTLFNLRSKSVDSK</sequence>
<reference evidence="9 10" key="1">
    <citation type="journal article" date="2015" name="Genome Announc.">
        <title>Draft Genome Sequence of Clostridium tyrobutyricum Strain DIVETGP, Isolated from Cow's Milk for Grana Padano Production.</title>
        <authorList>
            <person name="Soggiu A."/>
            <person name="Piras C."/>
            <person name="Gaiarsa S."/>
            <person name="Sassera D."/>
            <person name="Roncada P."/>
            <person name="Bendixen E."/>
            <person name="Brasca M."/>
            <person name="Bonizzi L."/>
        </authorList>
    </citation>
    <scope>NUCLEOTIDE SEQUENCE [LARGE SCALE GENOMIC DNA]</scope>
    <source>
        <strain evidence="9 10">DIVETGP</strain>
    </source>
</reference>
<dbReference type="EMBL" id="CBXI010000006">
    <property type="protein sequence ID" value="CDL90413.1"/>
    <property type="molecule type" value="Genomic_DNA"/>
</dbReference>
<dbReference type="AlphaFoldDB" id="W6N253"/>
<dbReference type="GO" id="GO:0016020">
    <property type="term" value="C:membrane"/>
    <property type="evidence" value="ECO:0007669"/>
    <property type="project" value="UniProtKB-SubCell"/>
</dbReference>
<evidence type="ECO:0000256" key="7">
    <source>
        <dbReference type="ARBA" id="ARBA00023136"/>
    </source>
</evidence>
<name>W6N253_CLOTY</name>
<dbReference type="NCBIfam" id="TIGR00912">
    <property type="entry name" value="2A0309"/>
    <property type="match status" value="1"/>
</dbReference>
<comment type="subcellular location">
    <subcellularLocation>
        <location evidence="1">Membrane</location>
        <topology evidence="1">Multi-pass membrane protein</topology>
    </subcellularLocation>
</comment>
<protein>
    <submittedName>
        <fullName evidence="9">Putative spore germination protein, GerB family</fullName>
    </submittedName>
</protein>
<evidence type="ECO:0000256" key="8">
    <source>
        <dbReference type="SAM" id="Phobius"/>
    </source>
</evidence>
<feature type="transmembrane region" description="Helical" evidence="8">
    <location>
        <begin position="266"/>
        <end position="291"/>
    </location>
</feature>
<gene>
    <name evidence="9" type="ORF">CTDIVETGP_0483</name>
</gene>